<dbReference type="InterPro" id="IPR043128">
    <property type="entry name" value="Rev_trsase/Diguanyl_cyclase"/>
</dbReference>
<evidence type="ECO:0000259" key="3">
    <source>
        <dbReference type="PROSITE" id="PS50887"/>
    </source>
</evidence>
<dbReference type="Gene3D" id="3.30.70.270">
    <property type="match status" value="1"/>
</dbReference>
<organism evidence="4 5">
    <name type="scientific">Desulfuromonas acetoxidans (strain DSM 684 / 11070)</name>
    <dbReference type="NCBI Taxonomy" id="281689"/>
    <lineage>
        <taxon>Bacteria</taxon>
        <taxon>Pseudomonadati</taxon>
        <taxon>Thermodesulfobacteriota</taxon>
        <taxon>Desulfuromonadia</taxon>
        <taxon>Desulfuromonadales</taxon>
        <taxon>Desulfuromonadaceae</taxon>
        <taxon>Desulfuromonas</taxon>
    </lineage>
</organism>
<dbReference type="GO" id="GO:0005886">
    <property type="term" value="C:plasma membrane"/>
    <property type="evidence" value="ECO:0007669"/>
    <property type="project" value="TreeGrafter"/>
</dbReference>
<evidence type="ECO:0000313" key="4">
    <source>
        <dbReference type="EMBL" id="EAT17274.1"/>
    </source>
</evidence>
<reference evidence="4" key="1">
    <citation type="submission" date="2006-05" db="EMBL/GenBank/DDBJ databases">
        <title>Annotation of the draft genome assembly of Desulfuromonas acetoxidans DSM 684.</title>
        <authorList>
            <consortium name="US DOE Joint Genome Institute (JGI-ORNL)"/>
            <person name="Larimer F."/>
            <person name="Land M."/>
            <person name="Hauser L."/>
        </authorList>
    </citation>
    <scope>NUCLEOTIDE SEQUENCE [LARGE SCALE GENOMIC DNA]</scope>
    <source>
        <strain evidence="4">DSM 684</strain>
    </source>
</reference>
<evidence type="ECO:0000256" key="1">
    <source>
        <dbReference type="ARBA" id="ARBA00012528"/>
    </source>
</evidence>
<dbReference type="GO" id="GO:0043709">
    <property type="term" value="P:cell adhesion involved in single-species biofilm formation"/>
    <property type="evidence" value="ECO:0007669"/>
    <property type="project" value="TreeGrafter"/>
</dbReference>
<dbReference type="GO" id="GO:1902201">
    <property type="term" value="P:negative regulation of bacterial-type flagellum-dependent cell motility"/>
    <property type="evidence" value="ECO:0007669"/>
    <property type="project" value="TreeGrafter"/>
</dbReference>
<dbReference type="CDD" id="cd01949">
    <property type="entry name" value="GGDEF"/>
    <property type="match status" value="1"/>
</dbReference>
<dbReference type="FunFam" id="3.30.70.270:FF:000001">
    <property type="entry name" value="Diguanylate cyclase domain protein"/>
    <property type="match status" value="1"/>
</dbReference>
<dbReference type="Pfam" id="PF00990">
    <property type="entry name" value="GGDEF"/>
    <property type="match status" value="1"/>
</dbReference>
<dbReference type="InterPro" id="IPR000160">
    <property type="entry name" value="GGDEF_dom"/>
</dbReference>
<dbReference type="InterPro" id="IPR029787">
    <property type="entry name" value="Nucleotide_cyclase"/>
</dbReference>
<dbReference type="NCBIfam" id="TIGR00254">
    <property type="entry name" value="GGDEF"/>
    <property type="match status" value="1"/>
</dbReference>
<accession>Q1K429</accession>
<dbReference type="GO" id="GO:0052621">
    <property type="term" value="F:diguanylate cyclase activity"/>
    <property type="evidence" value="ECO:0007669"/>
    <property type="project" value="UniProtKB-EC"/>
</dbReference>
<dbReference type="PANTHER" id="PTHR45138:SF9">
    <property type="entry name" value="DIGUANYLATE CYCLASE DGCM-RELATED"/>
    <property type="match status" value="1"/>
</dbReference>
<comment type="catalytic activity">
    <reaction evidence="2">
        <text>2 GTP = 3',3'-c-di-GMP + 2 diphosphate</text>
        <dbReference type="Rhea" id="RHEA:24898"/>
        <dbReference type="ChEBI" id="CHEBI:33019"/>
        <dbReference type="ChEBI" id="CHEBI:37565"/>
        <dbReference type="ChEBI" id="CHEBI:58805"/>
        <dbReference type="EC" id="2.7.7.65"/>
    </reaction>
</comment>
<dbReference type="InterPro" id="IPR011006">
    <property type="entry name" value="CheY-like_superfamily"/>
</dbReference>
<dbReference type="Proteomes" id="UP000005695">
    <property type="component" value="Unassembled WGS sequence"/>
</dbReference>
<dbReference type="PANTHER" id="PTHR45138">
    <property type="entry name" value="REGULATORY COMPONENTS OF SENSORY TRANSDUCTION SYSTEM"/>
    <property type="match status" value="1"/>
</dbReference>
<dbReference type="InterPro" id="IPR050469">
    <property type="entry name" value="Diguanylate_Cyclase"/>
</dbReference>
<comment type="caution">
    <text evidence="4">The sequence shown here is derived from an EMBL/GenBank/DDBJ whole genome shotgun (WGS) entry which is preliminary data.</text>
</comment>
<dbReference type="AlphaFoldDB" id="Q1K429"/>
<evidence type="ECO:0000313" key="5">
    <source>
        <dbReference type="Proteomes" id="UP000005695"/>
    </source>
</evidence>
<keyword evidence="5" id="KW-1185">Reference proteome</keyword>
<feature type="domain" description="GGDEF" evidence="3">
    <location>
        <begin position="162"/>
        <end position="299"/>
    </location>
</feature>
<dbReference type="SUPFAM" id="SSF55073">
    <property type="entry name" value="Nucleotide cyclase"/>
    <property type="match status" value="1"/>
</dbReference>
<dbReference type="PROSITE" id="PS50887">
    <property type="entry name" value="GGDEF"/>
    <property type="match status" value="1"/>
</dbReference>
<dbReference type="EMBL" id="AAEW02000001">
    <property type="protein sequence ID" value="EAT17274.1"/>
    <property type="molecule type" value="Genomic_DNA"/>
</dbReference>
<dbReference type="SUPFAM" id="SSF52172">
    <property type="entry name" value="CheY-like"/>
    <property type="match status" value="1"/>
</dbReference>
<reference evidence="4" key="2">
    <citation type="submission" date="2006-05" db="EMBL/GenBank/DDBJ databases">
        <title>Sequencing of the draft genome and assembly of Desulfuromonas acetoxidans DSM 684.</title>
        <authorList>
            <consortium name="US DOE Joint Genome Institute (JGI-PGF)"/>
            <person name="Copeland A."/>
            <person name="Lucas S."/>
            <person name="Lapidus A."/>
            <person name="Barry K."/>
            <person name="Detter J.C."/>
            <person name="Glavina del Rio T."/>
            <person name="Hammon N."/>
            <person name="Israni S."/>
            <person name="Dalin E."/>
            <person name="Tice H."/>
            <person name="Bruce D."/>
            <person name="Pitluck S."/>
            <person name="Richardson P."/>
        </authorList>
    </citation>
    <scope>NUCLEOTIDE SEQUENCE [LARGE SCALE GENOMIC DNA]</scope>
    <source>
        <strain evidence="4">DSM 684</strain>
    </source>
</reference>
<dbReference type="EC" id="2.7.7.65" evidence="1"/>
<name>Q1K429_DESA6</name>
<sequence>MKALVFCVKHRREEIAFLLSQIDVLTEVKIVSPTAIIGIDDCDIFIVVAGVDQKQQVYLNLHLSSISRGIPVVYLSSLNDPSRAEVLELGCSDCLAFEMDLSEIAARLKIAVAGKREIKRLSQDKQSMSQTMMEDSLTGLCNRKAFDRAIQVELARFKRQSIPFGLVILDIDYFKRVNDSYGHQVGDHVLKAVSNRIAGSLRELDIPCRYGGEEFAVILPGLTATEAYAAAERVRNLIETIPANELQGPPQVTVSLGVCSTHIVEDRQNVTAEQLIEWADLALYEAKHQGRNRVEKATRCQAKTGWLDAEA</sequence>
<dbReference type="OrthoDB" id="9812034at2"/>
<dbReference type="SMART" id="SM00267">
    <property type="entry name" value="GGDEF"/>
    <property type="match status" value="1"/>
</dbReference>
<protein>
    <recommendedName>
        <fullName evidence="1">diguanylate cyclase</fullName>
        <ecNumber evidence="1">2.7.7.65</ecNumber>
    </recommendedName>
</protein>
<proteinExistence type="predicted"/>
<gene>
    <name evidence="4" type="ORF">Dace_3140</name>
</gene>
<dbReference type="RefSeq" id="WP_005997530.1">
    <property type="nucleotide sequence ID" value="NZ_AAEW02000001.1"/>
</dbReference>
<evidence type="ECO:0000256" key="2">
    <source>
        <dbReference type="ARBA" id="ARBA00034247"/>
    </source>
</evidence>